<gene>
    <name evidence="1" type="ORF">IHE45_14G082700</name>
</gene>
<comment type="caution">
    <text evidence="1">The sequence shown here is derived from an EMBL/GenBank/DDBJ whole genome shotgun (WGS) entry which is preliminary data.</text>
</comment>
<evidence type="ECO:0000313" key="1">
    <source>
        <dbReference type="EMBL" id="KAH7663841.1"/>
    </source>
</evidence>
<sequence>MILVTAVGIAWHAVEFCSNYIQSPLVLAPDVVDHANLVTSIAILAIIMKLSWIILHWH</sequence>
<protein>
    <submittedName>
        <fullName evidence="1">Uncharacterized protein</fullName>
    </submittedName>
</protein>
<proteinExistence type="predicted"/>
<reference evidence="2" key="1">
    <citation type="journal article" date="2022" name="Nat. Commun.">
        <title>Chromosome evolution and the genetic basis of agronomically important traits in greater yam.</title>
        <authorList>
            <person name="Bredeson J.V."/>
            <person name="Lyons J.B."/>
            <person name="Oniyinde I.O."/>
            <person name="Okereke N.R."/>
            <person name="Kolade O."/>
            <person name="Nnabue I."/>
            <person name="Nwadili C.O."/>
            <person name="Hribova E."/>
            <person name="Parker M."/>
            <person name="Nwogha J."/>
            <person name="Shu S."/>
            <person name="Carlson J."/>
            <person name="Kariba R."/>
            <person name="Muthemba S."/>
            <person name="Knop K."/>
            <person name="Barton G.J."/>
            <person name="Sherwood A.V."/>
            <person name="Lopez-Montes A."/>
            <person name="Asiedu R."/>
            <person name="Jamnadass R."/>
            <person name="Muchugi A."/>
            <person name="Goodstein D."/>
            <person name="Egesi C.N."/>
            <person name="Featherston J."/>
            <person name="Asfaw A."/>
            <person name="Simpson G.G."/>
            <person name="Dolezel J."/>
            <person name="Hendre P.S."/>
            <person name="Van Deynze A."/>
            <person name="Kumar P.L."/>
            <person name="Obidiegwu J.E."/>
            <person name="Bhattacharjee R."/>
            <person name="Rokhsar D.S."/>
        </authorList>
    </citation>
    <scope>NUCLEOTIDE SEQUENCE [LARGE SCALE GENOMIC DNA]</scope>
    <source>
        <strain evidence="2">cv. TDa95/00328</strain>
    </source>
</reference>
<organism evidence="1 2">
    <name type="scientific">Dioscorea alata</name>
    <name type="common">Purple yam</name>
    <dbReference type="NCBI Taxonomy" id="55571"/>
    <lineage>
        <taxon>Eukaryota</taxon>
        <taxon>Viridiplantae</taxon>
        <taxon>Streptophyta</taxon>
        <taxon>Embryophyta</taxon>
        <taxon>Tracheophyta</taxon>
        <taxon>Spermatophyta</taxon>
        <taxon>Magnoliopsida</taxon>
        <taxon>Liliopsida</taxon>
        <taxon>Dioscoreales</taxon>
        <taxon>Dioscoreaceae</taxon>
        <taxon>Dioscorea</taxon>
    </lineage>
</organism>
<dbReference type="Proteomes" id="UP000827976">
    <property type="component" value="Chromosome 14"/>
</dbReference>
<name>A0ACB7UT38_DIOAL</name>
<accession>A0ACB7UT38</accession>
<keyword evidence="2" id="KW-1185">Reference proteome</keyword>
<evidence type="ECO:0000313" key="2">
    <source>
        <dbReference type="Proteomes" id="UP000827976"/>
    </source>
</evidence>
<dbReference type="EMBL" id="CM037024">
    <property type="protein sequence ID" value="KAH7663841.1"/>
    <property type="molecule type" value="Genomic_DNA"/>
</dbReference>